<evidence type="ECO:0000313" key="3">
    <source>
        <dbReference type="Proteomes" id="UP000271866"/>
    </source>
</evidence>
<evidence type="ECO:0000313" key="2">
    <source>
        <dbReference type="EMBL" id="RMQ78080.1"/>
    </source>
</evidence>
<dbReference type="InterPro" id="IPR009569">
    <property type="entry name" value="AA_synth_put"/>
</dbReference>
<dbReference type="EMBL" id="RBRK01000044">
    <property type="protein sequence ID" value="RMQ78080.1"/>
    <property type="molecule type" value="Genomic_DNA"/>
</dbReference>
<accession>A0A3M4PIP4</accession>
<dbReference type="AlphaFoldDB" id="A0A3M4PIP4"/>
<dbReference type="Proteomes" id="UP000271866">
    <property type="component" value="Unassembled WGS sequence"/>
</dbReference>
<proteinExistence type="predicted"/>
<evidence type="ECO:0008006" key="4">
    <source>
        <dbReference type="Google" id="ProtNLM"/>
    </source>
</evidence>
<name>A0A3M4PIP4_PSEVI</name>
<organism evidence="2 3">
    <name type="scientific">Pseudomonas viridiflava</name>
    <name type="common">Phytomonas viridiflava</name>
    <dbReference type="NCBI Taxonomy" id="33069"/>
    <lineage>
        <taxon>Bacteria</taxon>
        <taxon>Pseudomonadati</taxon>
        <taxon>Pseudomonadota</taxon>
        <taxon>Gammaproteobacteria</taxon>
        <taxon>Pseudomonadales</taxon>
        <taxon>Pseudomonadaceae</taxon>
        <taxon>Pseudomonas</taxon>
    </lineage>
</organism>
<reference evidence="2 3" key="1">
    <citation type="submission" date="2018-08" db="EMBL/GenBank/DDBJ databases">
        <title>Recombination of ecologically and evolutionarily significant loci maintains genetic cohesion in the Pseudomonas syringae species complex.</title>
        <authorList>
            <person name="Dillon M."/>
            <person name="Thakur S."/>
            <person name="Almeida R.N.D."/>
            <person name="Weir B.S."/>
            <person name="Guttman D.S."/>
        </authorList>
    </citation>
    <scope>NUCLEOTIDE SEQUENCE [LARGE SCALE GENOMIC DNA]</scope>
    <source>
        <strain evidence="2 3">ICMP 11296</strain>
    </source>
</reference>
<dbReference type="SUPFAM" id="SSF160519">
    <property type="entry name" value="BB2672-like"/>
    <property type="match status" value="1"/>
</dbReference>
<dbReference type="InterPro" id="IPR035936">
    <property type="entry name" value="BB2672"/>
</dbReference>
<protein>
    <recommendedName>
        <fullName evidence="4">Peptide synthetase</fullName>
    </recommendedName>
</protein>
<evidence type="ECO:0000256" key="1">
    <source>
        <dbReference type="SAM" id="MobiDB-lite"/>
    </source>
</evidence>
<gene>
    <name evidence="2" type="ORF">ALP98_05129</name>
</gene>
<dbReference type="Gene3D" id="3.30.1330.110">
    <property type="entry name" value="BB2672"/>
    <property type="match status" value="1"/>
</dbReference>
<comment type="caution">
    <text evidence="2">The sequence shown here is derived from an EMBL/GenBank/DDBJ whole genome shotgun (WGS) entry which is preliminary data.</text>
</comment>
<feature type="region of interest" description="Disordered" evidence="1">
    <location>
        <begin position="1"/>
        <end position="23"/>
    </location>
</feature>
<dbReference type="Pfam" id="PF06684">
    <property type="entry name" value="AA_synth"/>
    <property type="match status" value="1"/>
</dbReference>
<dbReference type="STRING" id="33069.AO065_02495"/>
<sequence length="268" mass="29774">MSREKQSCSKRLPSHLTSGRRQGRHRAVCTYAFAPDQPTGNDRCEPQIKHLHAQSYGIPSDEIQQHSIRESFMSFEIRKIVNYTEETFIEGGKATDKPVTMIGLAVVIKNPWLGRGFVEDLKPEIRANCSDLGELMVKRLTDAIGGADKIEAYGKAAVVGADGEIEHASAVIHTLRFGNHYREAVKAKSYLSFTNKRGGPGTSIQIPMMHKDDEGLRSHYITLEMHIEDSPRADEIIVVLGAANGGRLHPRIGNRYIDLEELAAEKAQ</sequence>